<name>A0AA37U5I4_9RHOB</name>
<proteinExistence type="predicted"/>
<feature type="domain" description="Resolvase/invertase-type recombinase catalytic" evidence="2">
    <location>
        <begin position="16"/>
        <end position="77"/>
    </location>
</feature>
<dbReference type="GO" id="GO:0003677">
    <property type="term" value="F:DNA binding"/>
    <property type="evidence" value="ECO:0007669"/>
    <property type="project" value="InterPro"/>
</dbReference>
<comment type="caution">
    <text evidence="3">The sequence shown here is derived from an EMBL/GenBank/DDBJ whole genome shotgun (WGS) entry which is preliminary data.</text>
</comment>
<accession>A0AA37U5I4</accession>
<keyword evidence="4" id="KW-1185">Reference proteome</keyword>
<sequence>MNAPASPSQSLAVRCAIYTRKSTKEGLEQGFNSLDAQYEASAAYVSGQRNESWKLLPERFDDGGLSGGSKERPALQAYWPR</sequence>
<evidence type="ECO:0000256" key="1">
    <source>
        <dbReference type="SAM" id="MobiDB-lite"/>
    </source>
</evidence>
<evidence type="ECO:0000313" key="3">
    <source>
        <dbReference type="EMBL" id="GLS87415.1"/>
    </source>
</evidence>
<dbReference type="InterPro" id="IPR006119">
    <property type="entry name" value="Resolv_N"/>
</dbReference>
<dbReference type="InterPro" id="IPR036162">
    <property type="entry name" value="Resolvase-like_N_sf"/>
</dbReference>
<dbReference type="EMBL" id="BSPP01000008">
    <property type="protein sequence ID" value="GLS87415.1"/>
    <property type="molecule type" value="Genomic_DNA"/>
</dbReference>
<organism evidence="3 4">
    <name type="scientific">Cypionkella aquatica</name>
    <dbReference type="NCBI Taxonomy" id="1756042"/>
    <lineage>
        <taxon>Bacteria</taxon>
        <taxon>Pseudomonadati</taxon>
        <taxon>Pseudomonadota</taxon>
        <taxon>Alphaproteobacteria</taxon>
        <taxon>Rhodobacterales</taxon>
        <taxon>Paracoccaceae</taxon>
        <taxon>Cypionkella</taxon>
    </lineage>
</organism>
<evidence type="ECO:0000259" key="2">
    <source>
        <dbReference type="Pfam" id="PF00239"/>
    </source>
</evidence>
<dbReference type="RefSeq" id="WP_284325602.1">
    <property type="nucleotide sequence ID" value="NZ_BSPP01000008.1"/>
</dbReference>
<dbReference type="GO" id="GO:0000150">
    <property type="term" value="F:DNA strand exchange activity"/>
    <property type="evidence" value="ECO:0007669"/>
    <property type="project" value="InterPro"/>
</dbReference>
<dbReference type="AlphaFoldDB" id="A0AA37U5I4"/>
<feature type="region of interest" description="Disordered" evidence="1">
    <location>
        <begin position="60"/>
        <end position="81"/>
    </location>
</feature>
<dbReference type="Pfam" id="PF00239">
    <property type="entry name" value="Resolvase"/>
    <property type="match status" value="1"/>
</dbReference>
<dbReference type="Proteomes" id="UP001157355">
    <property type="component" value="Unassembled WGS sequence"/>
</dbReference>
<evidence type="ECO:0000313" key="4">
    <source>
        <dbReference type="Proteomes" id="UP001157355"/>
    </source>
</evidence>
<gene>
    <name evidence="3" type="ORF">GCM10010873_23890</name>
</gene>
<dbReference type="SUPFAM" id="SSF53041">
    <property type="entry name" value="Resolvase-like"/>
    <property type="match status" value="1"/>
</dbReference>
<reference evidence="3 4" key="1">
    <citation type="journal article" date="2014" name="Int. J. Syst. Evol. Microbiol.">
        <title>Complete genome sequence of Corynebacterium casei LMG S-19264T (=DSM 44701T), isolated from a smear-ripened cheese.</title>
        <authorList>
            <consortium name="US DOE Joint Genome Institute (JGI-PGF)"/>
            <person name="Walter F."/>
            <person name="Albersmeier A."/>
            <person name="Kalinowski J."/>
            <person name="Ruckert C."/>
        </authorList>
    </citation>
    <scope>NUCLEOTIDE SEQUENCE [LARGE SCALE GENOMIC DNA]</scope>
    <source>
        <strain evidence="3 4">NBRC 111766</strain>
    </source>
</reference>
<protein>
    <recommendedName>
        <fullName evidence="2">Resolvase/invertase-type recombinase catalytic domain-containing protein</fullName>
    </recommendedName>
</protein>
<dbReference type="Gene3D" id="3.40.50.1390">
    <property type="entry name" value="Resolvase, N-terminal catalytic domain"/>
    <property type="match status" value="1"/>
</dbReference>